<keyword evidence="1" id="KW-0521">NADP</keyword>
<evidence type="ECO:0000256" key="1">
    <source>
        <dbReference type="ARBA" id="ARBA00022857"/>
    </source>
</evidence>
<dbReference type="Proteomes" id="UP000184440">
    <property type="component" value="Unassembled WGS sequence"/>
</dbReference>
<dbReference type="SMART" id="SM00829">
    <property type="entry name" value="PKS_ER"/>
    <property type="match status" value="1"/>
</dbReference>
<dbReference type="Pfam" id="PF00107">
    <property type="entry name" value="ADH_zinc_N"/>
    <property type="match status" value="1"/>
</dbReference>
<keyword evidence="4" id="KW-1185">Reference proteome</keyword>
<dbReference type="OrthoDB" id="9780520at2"/>
<dbReference type="InterPro" id="IPR013154">
    <property type="entry name" value="ADH-like_N"/>
</dbReference>
<dbReference type="InterPro" id="IPR036291">
    <property type="entry name" value="NAD(P)-bd_dom_sf"/>
</dbReference>
<dbReference type="PANTHER" id="PTHR44154">
    <property type="entry name" value="QUINONE OXIDOREDUCTASE"/>
    <property type="match status" value="1"/>
</dbReference>
<evidence type="ECO:0000313" key="4">
    <source>
        <dbReference type="Proteomes" id="UP000184440"/>
    </source>
</evidence>
<dbReference type="AlphaFoldDB" id="A0A1M7RE31"/>
<dbReference type="PANTHER" id="PTHR44154:SF1">
    <property type="entry name" value="QUINONE OXIDOREDUCTASE"/>
    <property type="match status" value="1"/>
</dbReference>
<protein>
    <submittedName>
        <fullName evidence="3">NADPH2:quinone reductase</fullName>
    </submittedName>
</protein>
<name>A0A1M7RE31_9ACTN</name>
<gene>
    <name evidence="3" type="ORF">SAMN05443668_110244</name>
</gene>
<sequence length="321" mass="32185">MRAIWLTEFGDPSVLVPGGAPDPEPGAGQVRVDVEVASISFVETQIRAGRPGPFPLPDPPFVPGNGVGGVVAAVGPDVDPALLGRRVFSTTGGFGGYAEKAAVAVTDVVEIPDVLSTADAVALATDGRTAVGLFRLAAPKAGETVLVEGAAGGLGSMLVQLALGAGARVIGAVGSDQKRDVVRKAGAEAVDYRQPDWADQVRKLVDGEAVDVVFDGVGGEIGATARGLVRTGSRFVVHGAAGGPMTDPASVAATGATVVTLWDIQKKLGLSVPQLAAASLAEGAAGRLKAVIGQVFPLERAADAHAAIGARTTVGKTLLLV</sequence>
<dbReference type="EMBL" id="FRCS01000010">
    <property type="protein sequence ID" value="SHN44525.1"/>
    <property type="molecule type" value="Genomic_DNA"/>
</dbReference>
<dbReference type="Gene3D" id="3.90.180.10">
    <property type="entry name" value="Medium-chain alcohol dehydrogenases, catalytic domain"/>
    <property type="match status" value="1"/>
</dbReference>
<reference evidence="3 4" key="1">
    <citation type="submission" date="2016-11" db="EMBL/GenBank/DDBJ databases">
        <authorList>
            <person name="Jaros S."/>
            <person name="Januszkiewicz K."/>
            <person name="Wedrychowicz H."/>
        </authorList>
    </citation>
    <scope>NUCLEOTIDE SEQUENCE [LARGE SCALE GENOMIC DNA]</scope>
    <source>
        <strain evidence="3 4">DSM 46144</strain>
    </source>
</reference>
<dbReference type="Gene3D" id="3.40.50.720">
    <property type="entry name" value="NAD(P)-binding Rossmann-like Domain"/>
    <property type="match status" value="1"/>
</dbReference>
<dbReference type="STRING" id="134849.SAMN05443668_110244"/>
<dbReference type="InterPro" id="IPR020843">
    <property type="entry name" value="ER"/>
</dbReference>
<organism evidence="3 4">
    <name type="scientific">Cryptosporangium aurantiacum</name>
    <dbReference type="NCBI Taxonomy" id="134849"/>
    <lineage>
        <taxon>Bacteria</taxon>
        <taxon>Bacillati</taxon>
        <taxon>Actinomycetota</taxon>
        <taxon>Actinomycetes</taxon>
        <taxon>Cryptosporangiales</taxon>
        <taxon>Cryptosporangiaceae</taxon>
        <taxon>Cryptosporangium</taxon>
    </lineage>
</organism>
<dbReference type="GO" id="GO:0016491">
    <property type="term" value="F:oxidoreductase activity"/>
    <property type="evidence" value="ECO:0007669"/>
    <property type="project" value="InterPro"/>
</dbReference>
<evidence type="ECO:0000313" key="3">
    <source>
        <dbReference type="EMBL" id="SHN44525.1"/>
    </source>
</evidence>
<dbReference type="SUPFAM" id="SSF50129">
    <property type="entry name" value="GroES-like"/>
    <property type="match status" value="1"/>
</dbReference>
<accession>A0A1M7RE31</accession>
<dbReference type="InterPro" id="IPR011032">
    <property type="entry name" value="GroES-like_sf"/>
</dbReference>
<dbReference type="RefSeq" id="WP_073261427.1">
    <property type="nucleotide sequence ID" value="NZ_FRCS01000010.1"/>
</dbReference>
<dbReference type="SUPFAM" id="SSF51735">
    <property type="entry name" value="NAD(P)-binding Rossmann-fold domains"/>
    <property type="match status" value="1"/>
</dbReference>
<dbReference type="InterPro" id="IPR051603">
    <property type="entry name" value="Zinc-ADH_QOR/CCCR"/>
</dbReference>
<dbReference type="InterPro" id="IPR013149">
    <property type="entry name" value="ADH-like_C"/>
</dbReference>
<feature type="domain" description="Enoyl reductase (ER)" evidence="2">
    <location>
        <begin position="10"/>
        <end position="319"/>
    </location>
</feature>
<dbReference type="Pfam" id="PF08240">
    <property type="entry name" value="ADH_N"/>
    <property type="match status" value="1"/>
</dbReference>
<evidence type="ECO:0000259" key="2">
    <source>
        <dbReference type="SMART" id="SM00829"/>
    </source>
</evidence>
<proteinExistence type="predicted"/>